<accession>A0AAE8XSC5</accession>
<name>A0AAE8XSC5_9CAUD</name>
<dbReference type="Proteomes" id="UP000827922">
    <property type="component" value="Segment"/>
</dbReference>
<evidence type="ECO:0000313" key="1">
    <source>
        <dbReference type="EMBL" id="UBF19680.1"/>
    </source>
</evidence>
<keyword evidence="2" id="KW-1185">Reference proteome</keyword>
<sequence>MKRREFLKTASTVATIGGVVATAGCVGGGSSLEITSHRASSGMFGGLEIVGTAKNTSNRRLSYAQVEGVFYDSRGTQLESGFDNINNLGAGRTWEFSIPYMGFDDSRVHSYEVFVR</sequence>
<protein>
    <submittedName>
        <fullName evidence="1">Uncharacterized protein</fullName>
    </submittedName>
</protein>
<evidence type="ECO:0000313" key="2">
    <source>
        <dbReference type="Proteomes" id="UP000827922"/>
    </source>
</evidence>
<organism evidence="1 2">
    <name type="scientific">Halorubrum tailed virus 10</name>
    <dbReference type="NCBI Taxonomy" id="2877991"/>
    <lineage>
        <taxon>Viruses</taxon>
        <taxon>Duplodnaviria</taxon>
        <taxon>Heunggongvirae</taxon>
        <taxon>Uroviricota</taxon>
        <taxon>Caudoviricetes</taxon>
        <taxon>Thumleimavirales</taxon>
        <taxon>Hafunaviridae</taxon>
        <taxon>Haloferacalesvirus</taxon>
        <taxon>Haloferacalesvirus eilatense</taxon>
        <taxon>Haloferacalesvirus HRTV10</taxon>
    </lineage>
</organism>
<gene>
    <name evidence="1" type="ORF">HRTV-10_gp96</name>
</gene>
<reference evidence="1 2" key="1">
    <citation type="submission" date="2021-05" db="EMBL/GenBank/DDBJ databases">
        <title>Diversity, taxonomy and evolution of archaeal viruses of the class Caudoviricetes.</title>
        <authorList>
            <person name="Liu Y."/>
            <person name="Demina T.A."/>
            <person name="Roux S."/>
            <person name="Aiewsakun P."/>
            <person name="Kazlauskas D."/>
            <person name="Simmonds P."/>
            <person name="Prangishvili D."/>
            <person name="Oksanen H.M."/>
            <person name="Krupovic M."/>
        </authorList>
    </citation>
    <scope>NUCLEOTIDE SEQUENCE [LARGE SCALE GENOMIC DNA]</scope>
    <source>
        <strain evidence="1">HRTV-10/43</strain>
    </source>
</reference>
<proteinExistence type="predicted"/>
<dbReference type="EMBL" id="MZ334496">
    <property type="protein sequence ID" value="UBF19680.1"/>
    <property type="molecule type" value="Genomic_DNA"/>
</dbReference>
<dbReference type="InterPro" id="IPR047676">
    <property type="entry name" value="FxLYD_dom"/>
</dbReference>
<dbReference type="NCBIfam" id="NF038353">
    <property type="entry name" value="FxLYD_dom"/>
    <property type="match status" value="1"/>
</dbReference>
<dbReference type="PROSITE" id="PS51257">
    <property type="entry name" value="PROKAR_LIPOPROTEIN"/>
    <property type="match status" value="1"/>
</dbReference>